<keyword evidence="2" id="KW-0812">Transmembrane</keyword>
<name>A0A917PF72_9MICO</name>
<reference evidence="3" key="1">
    <citation type="journal article" date="2014" name="Int. J. Syst. Evol. Microbiol.">
        <title>Complete genome sequence of Corynebacterium casei LMG S-19264T (=DSM 44701T), isolated from a smear-ripened cheese.</title>
        <authorList>
            <consortium name="US DOE Joint Genome Institute (JGI-PGF)"/>
            <person name="Walter F."/>
            <person name="Albersmeier A."/>
            <person name="Kalinowski J."/>
            <person name="Ruckert C."/>
        </authorList>
    </citation>
    <scope>NUCLEOTIDE SEQUENCE</scope>
    <source>
        <strain evidence="3">CGMCC 1.8984</strain>
    </source>
</reference>
<keyword evidence="2" id="KW-1133">Transmembrane helix</keyword>
<keyword evidence="2" id="KW-0472">Membrane</keyword>
<protein>
    <recommendedName>
        <fullName evidence="5">SHOCT domain-containing protein</fullName>
    </recommendedName>
</protein>
<evidence type="ECO:0000313" key="3">
    <source>
        <dbReference type="EMBL" id="GGJ73334.1"/>
    </source>
</evidence>
<sequence>MMWDYGYGMGWGWILILFGLLAIAALVVLVVRSFTSGSSGPPPGQPPTHGQPPRSNARAILEERLARGEVTPDEYREIRRALDETSPPAGG</sequence>
<keyword evidence="4" id="KW-1185">Reference proteome</keyword>
<dbReference type="RefSeq" id="WP_188742259.1">
    <property type="nucleotide sequence ID" value="NZ_BAABFW010000009.1"/>
</dbReference>
<dbReference type="EMBL" id="BMMD01000003">
    <property type="protein sequence ID" value="GGJ73334.1"/>
    <property type="molecule type" value="Genomic_DNA"/>
</dbReference>
<organism evidence="3 4">
    <name type="scientific">Agromyces bauzanensis</name>
    <dbReference type="NCBI Taxonomy" id="1308924"/>
    <lineage>
        <taxon>Bacteria</taxon>
        <taxon>Bacillati</taxon>
        <taxon>Actinomycetota</taxon>
        <taxon>Actinomycetes</taxon>
        <taxon>Micrococcales</taxon>
        <taxon>Microbacteriaceae</taxon>
        <taxon>Agromyces</taxon>
    </lineage>
</organism>
<comment type="caution">
    <text evidence="3">The sequence shown here is derived from an EMBL/GenBank/DDBJ whole genome shotgun (WGS) entry which is preliminary data.</text>
</comment>
<evidence type="ECO:0000256" key="1">
    <source>
        <dbReference type="SAM" id="MobiDB-lite"/>
    </source>
</evidence>
<feature type="compositionally biased region" description="Pro residues" evidence="1">
    <location>
        <begin position="40"/>
        <end position="50"/>
    </location>
</feature>
<evidence type="ECO:0000256" key="2">
    <source>
        <dbReference type="SAM" id="Phobius"/>
    </source>
</evidence>
<feature type="region of interest" description="Disordered" evidence="1">
    <location>
        <begin position="35"/>
        <end position="56"/>
    </location>
</feature>
<reference evidence="3" key="2">
    <citation type="submission" date="2020-09" db="EMBL/GenBank/DDBJ databases">
        <authorList>
            <person name="Sun Q."/>
            <person name="Zhou Y."/>
        </authorList>
    </citation>
    <scope>NUCLEOTIDE SEQUENCE</scope>
    <source>
        <strain evidence="3">CGMCC 1.8984</strain>
    </source>
</reference>
<dbReference type="Proteomes" id="UP000636956">
    <property type="component" value="Unassembled WGS sequence"/>
</dbReference>
<feature type="transmembrane region" description="Helical" evidence="2">
    <location>
        <begin position="12"/>
        <end position="31"/>
    </location>
</feature>
<evidence type="ECO:0000313" key="4">
    <source>
        <dbReference type="Proteomes" id="UP000636956"/>
    </source>
</evidence>
<accession>A0A917PF72</accession>
<dbReference type="AlphaFoldDB" id="A0A917PF72"/>
<evidence type="ECO:0008006" key="5">
    <source>
        <dbReference type="Google" id="ProtNLM"/>
    </source>
</evidence>
<proteinExistence type="predicted"/>
<gene>
    <name evidence="3" type="ORF">GCM10011372_09200</name>
</gene>